<dbReference type="SUPFAM" id="SSF50494">
    <property type="entry name" value="Trypsin-like serine proteases"/>
    <property type="match status" value="1"/>
</dbReference>
<dbReference type="Proteomes" id="UP001139887">
    <property type="component" value="Unassembled WGS sequence"/>
</dbReference>
<feature type="compositionally biased region" description="Low complexity" evidence="1">
    <location>
        <begin position="293"/>
        <end position="313"/>
    </location>
</feature>
<dbReference type="InterPro" id="IPR043504">
    <property type="entry name" value="Peptidase_S1_PA_chymotrypsin"/>
</dbReference>
<protein>
    <recommendedName>
        <fullName evidence="4">Peptidase S1 domain-containing protein</fullName>
    </recommendedName>
</protein>
<keyword evidence="3" id="KW-1185">Reference proteome</keyword>
<dbReference type="Gene3D" id="2.40.10.10">
    <property type="entry name" value="Trypsin-like serine proteases"/>
    <property type="match status" value="1"/>
</dbReference>
<reference evidence="2" key="1">
    <citation type="submission" date="2022-07" db="EMBL/GenBank/DDBJ databases">
        <title>Phylogenomic reconstructions and comparative analyses of Kickxellomycotina fungi.</title>
        <authorList>
            <person name="Reynolds N.K."/>
            <person name="Stajich J.E."/>
            <person name="Barry K."/>
            <person name="Grigoriev I.V."/>
            <person name="Crous P."/>
            <person name="Smith M.E."/>
        </authorList>
    </citation>
    <scope>NUCLEOTIDE SEQUENCE</scope>
    <source>
        <strain evidence="2">NRRL 1566</strain>
    </source>
</reference>
<organism evidence="2 3">
    <name type="scientific">Coemansia brasiliensis</name>
    <dbReference type="NCBI Taxonomy" id="2650707"/>
    <lineage>
        <taxon>Eukaryota</taxon>
        <taxon>Fungi</taxon>
        <taxon>Fungi incertae sedis</taxon>
        <taxon>Zoopagomycota</taxon>
        <taxon>Kickxellomycotina</taxon>
        <taxon>Kickxellomycetes</taxon>
        <taxon>Kickxellales</taxon>
        <taxon>Kickxellaceae</taxon>
        <taxon>Coemansia</taxon>
    </lineage>
</organism>
<evidence type="ECO:0000313" key="2">
    <source>
        <dbReference type="EMBL" id="KAJ2842209.1"/>
    </source>
</evidence>
<evidence type="ECO:0000313" key="3">
    <source>
        <dbReference type="Proteomes" id="UP001139887"/>
    </source>
</evidence>
<proteinExistence type="predicted"/>
<gene>
    <name evidence="2" type="ORF">IWW36_005991</name>
</gene>
<evidence type="ECO:0000256" key="1">
    <source>
        <dbReference type="SAM" id="MobiDB-lite"/>
    </source>
</evidence>
<comment type="caution">
    <text evidence="2">The sequence shown here is derived from an EMBL/GenBank/DDBJ whole genome shotgun (WGS) entry which is preliminary data.</text>
</comment>
<dbReference type="AlphaFoldDB" id="A0A9W8LUV3"/>
<dbReference type="InterPro" id="IPR009003">
    <property type="entry name" value="Peptidase_S1_PA"/>
</dbReference>
<feature type="compositionally biased region" description="Acidic residues" evidence="1">
    <location>
        <begin position="274"/>
        <end position="292"/>
    </location>
</feature>
<sequence>MRNGNQTSCESVLVDSKAGFIAASCLQLNGNAVDEADTYEIVIKYGSSGPTKNLAISKIDVHPSYNSKTYVNNLAVIQFDDSSEVAWQNYIGINPDEWDNEYFIRRSLANKYTNTWNNIIGFDSMETPNYCEEASLTYKANSGDFLCNYAASLSIYNTTCKVPYGVVYAAVQPSDLSMVAIYSHSAVYGESMCSKDRKLHYYTILRNYIGWAAGVIGRPVGGFAKDSSFSFTPTQDYTMKDVSGKGIEGVKLFSGDVYSQNLVDPALLDKEPVQESEPDIPAEPDSTSEDPVSESSPVSSDSSTDSETSSTSPAPILLTDAQDTSPNAIFNPEDPLPAEEPTTADS</sequence>
<feature type="region of interest" description="Disordered" evidence="1">
    <location>
        <begin position="272"/>
        <end position="346"/>
    </location>
</feature>
<name>A0A9W8LUV3_9FUNG</name>
<dbReference type="EMBL" id="JANBUW010001870">
    <property type="protein sequence ID" value="KAJ2842209.1"/>
    <property type="molecule type" value="Genomic_DNA"/>
</dbReference>
<accession>A0A9W8LUV3</accession>
<dbReference type="OrthoDB" id="6380398at2759"/>
<feature type="non-terminal residue" evidence="2">
    <location>
        <position position="346"/>
    </location>
</feature>
<evidence type="ECO:0008006" key="4">
    <source>
        <dbReference type="Google" id="ProtNLM"/>
    </source>
</evidence>